<sequence>MQNYKILAKPNLTNVIRGKIMSFSLQRINPNAPALEHIRASWICYNHISYRNHDKYLAKPVNGPRNSLEWNEAKWSIEGQHKIVCEIKYANNTEYVEHIQNVINAKQTVAYSSNTFEESENPFIFYKNLSEQIEWTRREEKHQQLSDEDEKAYQNRMELLEKFKEKLKFLLDKIPNDCRDNFISVSVKHIASFYGDAESISLRVGCFCYDKEAYLIDWTNPLERIACGVYVGKGDNEEDAIRDAINSWDNENRYPEGIMKGRIQYENNKRPIEDNEKDKVEVEETIKIEGEAHLPPIIVTPTRLIKIEFETDGKSDLDTLSDFLNTLAIAAIIVAGIVTLVAPVPGSRVVSGLIWTSMAASTTSAVINIADRHSEGFGNWRDDSLDTLTIIANAFSAGTLSAGTKWASKALTLTNISQKQVVKITLIGQISADSLQGILMTEELALAIYSVMNNKEIPADIKLSKISALLSRGVIDGVLITVNIHGNKKNLTALKNETSSSQIMMSLEEVDQYISGKKAFNKVDIEDSLSNKPNTKTPPETNKMEANNIIETNNKMITNLVNDIENLKPKIKDEKLTQIVTAQVDDNGVKKTFSAIYLPKWHKESVEQRSIINGGEFFEKLLQSNLIEGKKLSSLTSSEPSNTTNLDAGKRKANTNEPESKTTVYTNHATKKKGLQELEDELNTLKNSKMNPSEIKKRVALAQTRCEVEGIVSQANFYNLQIPNYKILKKPEVGVIEAIDNTYYRFIDVEKYMNLLKESYRKSHGLYSSVPFGFTDMHPTTERLIREFLANHQQFRIIDGLPGMHAEVLSTNNVFQQLEAKGKNVEAYLDKIEVNTIRLTEYEQGKAFPACRHCSGILSKSKGISIPTGRVDD</sequence>
<accession>A0A0A7S438</accession>
<dbReference type="InterPro" id="IPR025968">
    <property type="entry name" value="YwqJ_deaminase"/>
</dbReference>
<name>A0A0A7S438_FRIPE</name>
<dbReference type="KEGG" id="fpp:FPB0191_01791"/>
<dbReference type="Pfam" id="PF14431">
    <property type="entry name" value="YwqJ-deaminase"/>
    <property type="match status" value="1"/>
</dbReference>
<dbReference type="RefSeq" id="WP_039105427.1">
    <property type="nucleotide sequence ID" value="NZ_CP009056.1"/>
</dbReference>
<dbReference type="AlphaFoldDB" id="A0A0A7S438"/>
<dbReference type="HOGENOM" id="CLU_328937_0_0_6"/>
<gene>
    <name evidence="2" type="ORF">FPB0191_01791</name>
</gene>
<dbReference type="STRING" id="1267021.FPB0191_01791"/>
<proteinExistence type="predicted"/>
<dbReference type="EMBL" id="CP009056">
    <property type="protein sequence ID" value="AJA45607.1"/>
    <property type="molecule type" value="Genomic_DNA"/>
</dbReference>
<dbReference type="OrthoDB" id="7056038at2"/>
<evidence type="ECO:0000313" key="3">
    <source>
        <dbReference type="Proteomes" id="UP000030901"/>
    </source>
</evidence>
<keyword evidence="3" id="KW-1185">Reference proteome</keyword>
<reference evidence="2 3" key="1">
    <citation type="journal article" date="2014" name="Appl. Environ. Microbiol.">
        <title>Gut symbionts from distinct hosts exhibit genotoxic activity via divergent colibactin biosynthetic pathways.</title>
        <authorList>
            <person name="Engel P."/>
            <person name="Vizcaino M.I."/>
            <person name="Crawford J.M."/>
        </authorList>
    </citation>
    <scope>NUCLEOTIDE SEQUENCE [LARGE SCALE GENOMIC DNA]</scope>
    <source>
        <strain evidence="2 3">PEB0191</strain>
    </source>
</reference>
<protein>
    <submittedName>
        <fullName evidence="2">YwqJ-like deaminase</fullName>
    </submittedName>
</protein>
<feature type="compositionally biased region" description="Polar residues" evidence="1">
    <location>
        <begin position="655"/>
        <end position="668"/>
    </location>
</feature>
<organism evidence="2 3">
    <name type="scientific">Frischella perrara</name>
    <dbReference type="NCBI Taxonomy" id="1267021"/>
    <lineage>
        <taxon>Bacteria</taxon>
        <taxon>Pseudomonadati</taxon>
        <taxon>Pseudomonadota</taxon>
        <taxon>Gammaproteobacteria</taxon>
        <taxon>Orbales</taxon>
        <taxon>Orbaceae</taxon>
        <taxon>Frischella</taxon>
    </lineage>
</organism>
<feature type="compositionally biased region" description="Polar residues" evidence="1">
    <location>
        <begin position="633"/>
        <end position="646"/>
    </location>
</feature>
<evidence type="ECO:0000256" key="1">
    <source>
        <dbReference type="SAM" id="MobiDB-lite"/>
    </source>
</evidence>
<feature type="region of interest" description="Disordered" evidence="1">
    <location>
        <begin position="633"/>
        <end position="672"/>
    </location>
</feature>
<evidence type="ECO:0000313" key="2">
    <source>
        <dbReference type="EMBL" id="AJA45607.1"/>
    </source>
</evidence>
<dbReference type="Proteomes" id="UP000030901">
    <property type="component" value="Chromosome"/>
</dbReference>